<evidence type="ECO:0000313" key="3">
    <source>
        <dbReference type="Proteomes" id="UP000195521"/>
    </source>
</evidence>
<reference evidence="3" key="1">
    <citation type="submission" date="2017-04" db="EMBL/GenBank/DDBJ databases">
        <title>Plasmodium gonderi genome.</title>
        <authorList>
            <person name="Arisue N."/>
            <person name="Honma H."/>
            <person name="Kawai S."/>
            <person name="Tougan T."/>
            <person name="Tanabe K."/>
            <person name="Horii T."/>
        </authorList>
    </citation>
    <scope>NUCLEOTIDE SEQUENCE [LARGE SCALE GENOMIC DNA]</scope>
    <source>
        <strain evidence="3">ATCC 30045</strain>
    </source>
</reference>
<dbReference type="RefSeq" id="XP_028546929.1">
    <property type="nucleotide sequence ID" value="XM_028691128.1"/>
</dbReference>
<evidence type="ECO:0000256" key="1">
    <source>
        <dbReference type="SAM" id="Phobius"/>
    </source>
</evidence>
<dbReference type="AlphaFoldDB" id="A0A1Y1JQ50"/>
<dbReference type="Proteomes" id="UP000195521">
    <property type="component" value="Unassembled WGS sequence"/>
</dbReference>
<proteinExistence type="predicted"/>
<dbReference type="OrthoDB" id="385428at2759"/>
<dbReference type="EMBL" id="BDQF01000243">
    <property type="protein sequence ID" value="GAW84340.1"/>
    <property type="molecule type" value="Genomic_DNA"/>
</dbReference>
<gene>
    <name evidence="2" type="ORF">PGO_002445</name>
</gene>
<feature type="transmembrane region" description="Helical" evidence="1">
    <location>
        <begin position="244"/>
        <end position="265"/>
    </location>
</feature>
<sequence>MVCFQYIPQAFNKDNLPSNKYVNNLLGNDMIIDLLSKADSKNSSEVDEWIYKFNSDAMVYYNTIRKQCTEKHKNENCCRDINYSLDFITSVINLSSFTNASGKYMIDMLEEFWNNKLNTSDYVCERKKSSNYEEHLKNKWQKILVDKKSSIKNIIISNDGMSKTVSFHDFFLKYDSLKSLNININKNVNIIFFEENEFSPKLKGDLSTSTEPRSRRPSEINPTEQMSYIETYKIYNNNFPDKKLSIVVFILLGFITICIMLYNVIKNIYFTLLGTWLNNSIKCNKFIQKYICRNKTESSLSKKDYNKLYIAYKFLITIMKIAFEL</sequence>
<dbReference type="GeneID" id="39745148"/>
<keyword evidence="1" id="KW-0812">Transmembrane</keyword>
<name>A0A1Y1JQ50_PLAGO</name>
<keyword evidence="1" id="KW-1133">Transmembrane helix</keyword>
<organism evidence="2 3">
    <name type="scientific">Plasmodium gonderi</name>
    <dbReference type="NCBI Taxonomy" id="77519"/>
    <lineage>
        <taxon>Eukaryota</taxon>
        <taxon>Sar</taxon>
        <taxon>Alveolata</taxon>
        <taxon>Apicomplexa</taxon>
        <taxon>Aconoidasida</taxon>
        <taxon>Haemosporida</taxon>
        <taxon>Plasmodiidae</taxon>
        <taxon>Plasmodium</taxon>
        <taxon>Plasmodium (Plasmodium)</taxon>
    </lineage>
</organism>
<keyword evidence="3" id="KW-1185">Reference proteome</keyword>
<evidence type="ECO:0000313" key="2">
    <source>
        <dbReference type="EMBL" id="GAW84340.1"/>
    </source>
</evidence>
<accession>A0A1Y1JQ50</accession>
<protein>
    <submittedName>
        <fullName evidence="2">Variable surface protein</fullName>
    </submittedName>
</protein>
<keyword evidence="1" id="KW-0472">Membrane</keyword>
<comment type="caution">
    <text evidence="2">The sequence shown here is derived from an EMBL/GenBank/DDBJ whole genome shotgun (WGS) entry which is preliminary data.</text>
</comment>